<feature type="region of interest" description="Disordered" evidence="1">
    <location>
        <begin position="665"/>
        <end position="790"/>
    </location>
</feature>
<reference evidence="3 4" key="1">
    <citation type="submission" date="2014-04" db="EMBL/GenBank/DDBJ databases">
        <authorList>
            <consortium name="DOE Joint Genome Institute"/>
            <person name="Kuo A."/>
            <person name="Kohler A."/>
            <person name="Nagy L.G."/>
            <person name="Floudas D."/>
            <person name="Copeland A."/>
            <person name="Barry K.W."/>
            <person name="Cichocki N."/>
            <person name="Veneault-Fourrey C."/>
            <person name="LaButti K."/>
            <person name="Lindquist E.A."/>
            <person name="Lipzen A."/>
            <person name="Lundell T."/>
            <person name="Morin E."/>
            <person name="Murat C."/>
            <person name="Sun H."/>
            <person name="Tunlid A."/>
            <person name="Henrissat B."/>
            <person name="Grigoriev I.V."/>
            <person name="Hibbett D.S."/>
            <person name="Martin F."/>
            <person name="Nordberg H.P."/>
            <person name="Cantor M.N."/>
            <person name="Hua S.X."/>
        </authorList>
    </citation>
    <scope>NUCLEOTIDE SEQUENCE [LARGE SCALE GENOMIC DNA]</scope>
    <source>
        <strain evidence="3 4">LaAM-08-1</strain>
    </source>
</reference>
<dbReference type="InterPro" id="IPR008984">
    <property type="entry name" value="SMAD_FHA_dom_sf"/>
</dbReference>
<feature type="region of interest" description="Disordered" evidence="1">
    <location>
        <begin position="189"/>
        <end position="215"/>
    </location>
</feature>
<dbReference type="SMART" id="SM00240">
    <property type="entry name" value="FHA"/>
    <property type="match status" value="1"/>
</dbReference>
<dbReference type="Proteomes" id="UP000054477">
    <property type="component" value="Unassembled WGS sequence"/>
</dbReference>
<feature type="compositionally biased region" description="Basic and acidic residues" evidence="1">
    <location>
        <begin position="357"/>
        <end position="377"/>
    </location>
</feature>
<feature type="compositionally biased region" description="Polar residues" evidence="1">
    <location>
        <begin position="283"/>
        <end position="295"/>
    </location>
</feature>
<evidence type="ECO:0000313" key="4">
    <source>
        <dbReference type="Proteomes" id="UP000054477"/>
    </source>
</evidence>
<feature type="compositionally biased region" description="Basic and acidic residues" evidence="1">
    <location>
        <begin position="418"/>
        <end position="457"/>
    </location>
</feature>
<dbReference type="STRING" id="1095629.A0A0C9YGQ2"/>
<dbReference type="InterPro" id="IPR000253">
    <property type="entry name" value="FHA_dom"/>
</dbReference>
<feature type="compositionally biased region" description="Pro residues" evidence="1">
    <location>
        <begin position="566"/>
        <end position="576"/>
    </location>
</feature>
<dbReference type="PROSITE" id="PS50006">
    <property type="entry name" value="FHA_DOMAIN"/>
    <property type="match status" value="1"/>
</dbReference>
<organism evidence="3 4">
    <name type="scientific">Laccaria amethystina LaAM-08-1</name>
    <dbReference type="NCBI Taxonomy" id="1095629"/>
    <lineage>
        <taxon>Eukaryota</taxon>
        <taxon>Fungi</taxon>
        <taxon>Dikarya</taxon>
        <taxon>Basidiomycota</taxon>
        <taxon>Agaricomycotina</taxon>
        <taxon>Agaricomycetes</taxon>
        <taxon>Agaricomycetidae</taxon>
        <taxon>Agaricales</taxon>
        <taxon>Agaricineae</taxon>
        <taxon>Hydnangiaceae</taxon>
        <taxon>Laccaria</taxon>
    </lineage>
</organism>
<feature type="region of interest" description="Disordered" evidence="1">
    <location>
        <begin position="357"/>
        <end position="462"/>
    </location>
</feature>
<gene>
    <name evidence="3" type="ORF">K443DRAFT_671432</name>
</gene>
<feature type="compositionally biased region" description="Basic residues" evidence="1">
    <location>
        <begin position="702"/>
        <end position="712"/>
    </location>
</feature>
<dbReference type="PANTHER" id="PTHR15715:SF37">
    <property type="entry name" value="LD47843P"/>
    <property type="match status" value="1"/>
</dbReference>
<dbReference type="InterPro" id="IPR051176">
    <property type="entry name" value="Cent_Immune-Sig_Mod"/>
</dbReference>
<feature type="compositionally biased region" description="Acidic residues" evidence="1">
    <location>
        <begin position="718"/>
        <end position="730"/>
    </location>
</feature>
<feature type="compositionally biased region" description="Low complexity" evidence="1">
    <location>
        <begin position="556"/>
        <end position="565"/>
    </location>
</feature>
<feature type="compositionally biased region" description="Low complexity" evidence="1">
    <location>
        <begin position="776"/>
        <end position="785"/>
    </location>
</feature>
<protein>
    <recommendedName>
        <fullName evidence="2">FHA domain-containing protein</fullName>
    </recommendedName>
</protein>
<feature type="compositionally biased region" description="Pro residues" evidence="1">
    <location>
        <begin position="264"/>
        <end position="281"/>
    </location>
</feature>
<feature type="domain" description="FHA" evidence="2">
    <location>
        <begin position="39"/>
        <end position="95"/>
    </location>
</feature>
<dbReference type="PANTHER" id="PTHR15715">
    <property type="entry name" value="CENTROSOMAL PROTEIN OF 170 KDA"/>
    <property type="match status" value="1"/>
</dbReference>
<dbReference type="SUPFAM" id="SSF49879">
    <property type="entry name" value="SMAD/FHA domain"/>
    <property type="match status" value="1"/>
</dbReference>
<evidence type="ECO:0000313" key="3">
    <source>
        <dbReference type="EMBL" id="KIK09532.1"/>
    </source>
</evidence>
<feature type="compositionally biased region" description="Acidic residues" evidence="1">
    <location>
        <begin position="378"/>
        <end position="393"/>
    </location>
</feature>
<dbReference type="EMBL" id="KN838538">
    <property type="protein sequence ID" value="KIK09532.1"/>
    <property type="molecule type" value="Genomic_DNA"/>
</dbReference>
<evidence type="ECO:0000256" key="1">
    <source>
        <dbReference type="SAM" id="MobiDB-lite"/>
    </source>
</evidence>
<feature type="region of interest" description="Disordered" evidence="1">
    <location>
        <begin position="552"/>
        <end position="579"/>
    </location>
</feature>
<evidence type="ECO:0000259" key="2">
    <source>
        <dbReference type="PROSITE" id="PS50006"/>
    </source>
</evidence>
<dbReference type="Gene3D" id="2.60.200.20">
    <property type="match status" value="1"/>
</dbReference>
<dbReference type="Pfam" id="PF00498">
    <property type="entry name" value="FHA"/>
    <property type="match status" value="1"/>
</dbReference>
<feature type="compositionally biased region" description="Acidic residues" evidence="1">
    <location>
        <begin position="407"/>
        <end position="417"/>
    </location>
</feature>
<dbReference type="AlphaFoldDB" id="A0A0C9YGQ2"/>
<dbReference type="HOGENOM" id="CLU_007871_1_0_1"/>
<dbReference type="OrthoDB" id="687730at2759"/>
<feature type="region of interest" description="Disordered" evidence="1">
    <location>
        <begin position="257"/>
        <end position="298"/>
    </location>
</feature>
<proteinExistence type="predicted"/>
<name>A0A0C9YGQ2_9AGAR</name>
<keyword evidence="4" id="KW-1185">Reference proteome</keyword>
<dbReference type="GO" id="GO:0005737">
    <property type="term" value="C:cytoplasm"/>
    <property type="evidence" value="ECO:0007669"/>
    <property type="project" value="TreeGrafter"/>
</dbReference>
<feature type="compositionally biased region" description="Low complexity" evidence="1">
    <location>
        <begin position="191"/>
        <end position="202"/>
    </location>
</feature>
<reference evidence="4" key="2">
    <citation type="submission" date="2015-01" db="EMBL/GenBank/DDBJ databases">
        <title>Evolutionary Origins and Diversification of the Mycorrhizal Mutualists.</title>
        <authorList>
            <consortium name="DOE Joint Genome Institute"/>
            <consortium name="Mycorrhizal Genomics Consortium"/>
            <person name="Kohler A."/>
            <person name="Kuo A."/>
            <person name="Nagy L.G."/>
            <person name="Floudas D."/>
            <person name="Copeland A."/>
            <person name="Barry K.W."/>
            <person name="Cichocki N."/>
            <person name="Veneault-Fourrey C."/>
            <person name="LaButti K."/>
            <person name="Lindquist E.A."/>
            <person name="Lipzen A."/>
            <person name="Lundell T."/>
            <person name="Morin E."/>
            <person name="Murat C."/>
            <person name="Riley R."/>
            <person name="Ohm R."/>
            <person name="Sun H."/>
            <person name="Tunlid A."/>
            <person name="Henrissat B."/>
            <person name="Grigoriev I.V."/>
            <person name="Hibbett D.S."/>
            <person name="Martin F."/>
        </authorList>
    </citation>
    <scope>NUCLEOTIDE SEQUENCE [LARGE SCALE GENOMIC DNA]</scope>
    <source>
        <strain evidence="4">LaAM-08-1</strain>
    </source>
</reference>
<sequence>MPAPAPFSPPQPSFPALYLYPLNDSFVPKHITLAHGQHVKIGRQTNAKTTPGERNGYFDSKVLSRQHAEVWEETGKIYIKDVKSSNGTFINGERLSIEAVESEPYELKSDDIVEFGIDIVGEDNKTIIHHKVAARVLCVFSEQDAQVAARAEQHQQQHQQQFQQSAPSLMNHAGPSGINRQLSTFNFNGAQQRRPQPPQQGLAGMGGMGGSMRPPGESGLSFDVILSRLQGELQKSRETGAELNTLTGAMNDIHETLGGGGPPSNLPPYPTSLPPVRPPQDPSVMNSSSGSPVQPSTAASATVSTNAIIDLQSQLRETQSSLSSHLEKIRALEGVLAEQEIMKREVKTLREMVESRRREIEMEDTHKLHPEDLRGGFDPEDEGEPGHGDDDDDSRSINTVVPHELERVDEEDEEQLAEEERRHRDHEEAEREEEHEALERERQHTDLESMGRPRTPEPIRMGLCDGNAYDLRNRSTSSLLSARRGPRSSPLSKIAAAEPTTNDVYEQVMQLSIQVNAVMALTSTLEAQHTAAQSTIQALEGKVESLEAMLKATQEAQAQQARASSPSPPSSPPPSAPAAIEANQNHESLTEMLAEWKKSVEGQWSSVQEEWKEERERLSKAREEWETKVRQVDSGLEKMATLQSSTIALQQQHLQAHLNYANGDAVKHNGLVTPPSPRSQSSDSGRYRRRRRRSTGSIRSRSPSRSRSSSRKRGLDDAGGDLDAESDATPEEAIVSKLALFSSTNSPRETVTRTAEHGQAAARTLVTPEPTLYNLSTSPSSSPGSIDADRPVEDDRIAATESVTHTPNSQTINMHTALGVLVLSVAAAAVFWKVKPE</sequence>
<accession>A0A0C9YGQ2</accession>